<dbReference type="AlphaFoldDB" id="A0AA40BAL9"/>
<evidence type="ECO:0000259" key="2">
    <source>
        <dbReference type="Pfam" id="PF25482"/>
    </source>
</evidence>
<evidence type="ECO:0000313" key="4">
    <source>
        <dbReference type="Proteomes" id="UP001172102"/>
    </source>
</evidence>
<protein>
    <recommendedName>
        <fullName evidence="2">DUF7905 domain-containing protein</fullName>
    </recommendedName>
</protein>
<proteinExistence type="predicted"/>
<feature type="domain" description="DUF7905" evidence="2">
    <location>
        <begin position="150"/>
        <end position="214"/>
    </location>
</feature>
<dbReference type="Proteomes" id="UP001172102">
    <property type="component" value="Unassembled WGS sequence"/>
</dbReference>
<dbReference type="InterPro" id="IPR057227">
    <property type="entry name" value="DUF7905"/>
</dbReference>
<sequence>MDSSRRTGKPPVGEKPKKPVYDFKLHLTLPSVGYGYTGLDPSDIDTRTLLSQIEEELGVHIHNDVAGVSLTVMAPDKLKAKQARELIEKILRRKPGEANIWRSWALLNAPKDKNQPMIITLQKVEGGRRPIATPEPQPTTDGDCDGDSISRTASITWQYKERLKEILTATVDNLRNIPNKMRMRVQFGSLQLQQWKKGKVNYTLSEIESFADRLAFRGVCGFESLIGGEKTANRLRALLSDADDITPWAPGVGNTKEIKTNCSIILVTKNLSIESAIEAVRAKGTVRGTFVGPIAYSFGPLQAFHREKSMRAVEIMTSCPENRYDWEIEIQSHIGATGIPFRHTDLKNNTIFTGKDQAEGFPGFKLSEHFINSHEIEQVIGKSSWTYMPRSKPYKIEVSMLHVWETTNTTLKPITGAGLTMYGDDWDYDMELKDLTSGSRDWETFSRFLDAHHGLGDGMDEYDDFLACIHRLLELLDETG</sequence>
<keyword evidence="4" id="KW-1185">Reference proteome</keyword>
<comment type="caution">
    <text evidence="3">The sequence shown here is derived from an EMBL/GenBank/DDBJ whole genome shotgun (WGS) entry which is preliminary data.</text>
</comment>
<dbReference type="Pfam" id="PF25482">
    <property type="entry name" value="DUF7905"/>
    <property type="match status" value="1"/>
</dbReference>
<feature type="region of interest" description="Disordered" evidence="1">
    <location>
        <begin position="128"/>
        <end position="147"/>
    </location>
</feature>
<evidence type="ECO:0000256" key="1">
    <source>
        <dbReference type="SAM" id="MobiDB-lite"/>
    </source>
</evidence>
<organism evidence="3 4">
    <name type="scientific">Lasiosphaeris hirsuta</name>
    <dbReference type="NCBI Taxonomy" id="260670"/>
    <lineage>
        <taxon>Eukaryota</taxon>
        <taxon>Fungi</taxon>
        <taxon>Dikarya</taxon>
        <taxon>Ascomycota</taxon>
        <taxon>Pezizomycotina</taxon>
        <taxon>Sordariomycetes</taxon>
        <taxon>Sordariomycetidae</taxon>
        <taxon>Sordariales</taxon>
        <taxon>Lasiosphaeriaceae</taxon>
        <taxon>Lasiosphaeris</taxon>
    </lineage>
</organism>
<dbReference type="EMBL" id="JAUKUA010000001">
    <property type="protein sequence ID" value="KAK0730757.1"/>
    <property type="molecule type" value="Genomic_DNA"/>
</dbReference>
<name>A0AA40BAL9_9PEZI</name>
<gene>
    <name evidence="3" type="ORF">B0H67DRAFT_639219</name>
</gene>
<evidence type="ECO:0000313" key="3">
    <source>
        <dbReference type="EMBL" id="KAK0730757.1"/>
    </source>
</evidence>
<accession>A0AA40BAL9</accession>
<reference evidence="3" key="1">
    <citation type="submission" date="2023-06" db="EMBL/GenBank/DDBJ databases">
        <title>Genome-scale phylogeny and comparative genomics of the fungal order Sordariales.</title>
        <authorList>
            <consortium name="Lawrence Berkeley National Laboratory"/>
            <person name="Hensen N."/>
            <person name="Bonometti L."/>
            <person name="Westerberg I."/>
            <person name="Brannstrom I.O."/>
            <person name="Guillou S."/>
            <person name="Cros-Aarteil S."/>
            <person name="Calhoun S."/>
            <person name="Haridas S."/>
            <person name="Kuo A."/>
            <person name="Mondo S."/>
            <person name="Pangilinan J."/>
            <person name="Riley R."/>
            <person name="Labutti K."/>
            <person name="Andreopoulos B."/>
            <person name="Lipzen A."/>
            <person name="Chen C."/>
            <person name="Yanf M."/>
            <person name="Daum C."/>
            <person name="Ng V."/>
            <person name="Clum A."/>
            <person name="Steindorff A."/>
            <person name="Ohm R."/>
            <person name="Martin F."/>
            <person name="Silar P."/>
            <person name="Natvig D."/>
            <person name="Lalanne C."/>
            <person name="Gautier V."/>
            <person name="Ament-Velasquez S.L."/>
            <person name="Kruys A."/>
            <person name="Hutchinson M.I."/>
            <person name="Powell A.J."/>
            <person name="Barry K."/>
            <person name="Miller A.N."/>
            <person name="Grigoriev I.V."/>
            <person name="Debuchy R."/>
            <person name="Gladieux P."/>
            <person name="Thoren M.H."/>
            <person name="Johannesson H."/>
        </authorList>
    </citation>
    <scope>NUCLEOTIDE SEQUENCE</scope>
    <source>
        <strain evidence="3">SMH4607-1</strain>
    </source>
</reference>